<sequence>MIARKSAKRTPVKSDSCCETQHIIIIFIVTSTRNEQPEPEFPSASFPLQAILEAERS</sequence>
<gene>
    <name evidence="1" type="ORF">HUJ06_030321</name>
</gene>
<accession>A0A822Y9S6</accession>
<dbReference type="AlphaFoldDB" id="A0A822Y9S6"/>
<protein>
    <submittedName>
        <fullName evidence="1">Uncharacterized protein</fullName>
    </submittedName>
</protein>
<organism evidence="1 2">
    <name type="scientific">Nelumbo nucifera</name>
    <name type="common">Sacred lotus</name>
    <dbReference type="NCBI Taxonomy" id="4432"/>
    <lineage>
        <taxon>Eukaryota</taxon>
        <taxon>Viridiplantae</taxon>
        <taxon>Streptophyta</taxon>
        <taxon>Embryophyta</taxon>
        <taxon>Tracheophyta</taxon>
        <taxon>Spermatophyta</taxon>
        <taxon>Magnoliopsida</taxon>
        <taxon>Proteales</taxon>
        <taxon>Nelumbonaceae</taxon>
        <taxon>Nelumbo</taxon>
    </lineage>
</organism>
<comment type="caution">
    <text evidence="1">The sequence shown here is derived from an EMBL/GenBank/DDBJ whole genome shotgun (WGS) entry which is preliminary data.</text>
</comment>
<evidence type="ECO:0000313" key="2">
    <source>
        <dbReference type="Proteomes" id="UP000607653"/>
    </source>
</evidence>
<keyword evidence="2" id="KW-1185">Reference proteome</keyword>
<dbReference type="EMBL" id="DUZY01000002">
    <property type="protein sequence ID" value="DAD28853.1"/>
    <property type="molecule type" value="Genomic_DNA"/>
</dbReference>
<reference evidence="1 2" key="1">
    <citation type="journal article" date="2020" name="Mol. Biol. Evol.">
        <title>Distinct Expression and Methylation Patterns for Genes with Different Fates following a Single Whole-Genome Duplication in Flowering Plants.</title>
        <authorList>
            <person name="Shi T."/>
            <person name="Rahmani R.S."/>
            <person name="Gugger P.F."/>
            <person name="Wang M."/>
            <person name="Li H."/>
            <person name="Zhang Y."/>
            <person name="Li Z."/>
            <person name="Wang Q."/>
            <person name="Van de Peer Y."/>
            <person name="Marchal K."/>
            <person name="Chen J."/>
        </authorList>
    </citation>
    <scope>NUCLEOTIDE SEQUENCE [LARGE SCALE GENOMIC DNA]</scope>
    <source>
        <tissue evidence="1">Leaf</tissue>
    </source>
</reference>
<name>A0A822Y9S6_NELNU</name>
<evidence type="ECO:0000313" key="1">
    <source>
        <dbReference type="EMBL" id="DAD28853.1"/>
    </source>
</evidence>
<dbReference type="Proteomes" id="UP000607653">
    <property type="component" value="Unassembled WGS sequence"/>
</dbReference>
<proteinExistence type="predicted"/>